<organism evidence="2 3">
    <name type="scientific">Stentor coeruleus</name>
    <dbReference type="NCBI Taxonomy" id="5963"/>
    <lineage>
        <taxon>Eukaryota</taxon>
        <taxon>Sar</taxon>
        <taxon>Alveolata</taxon>
        <taxon>Ciliophora</taxon>
        <taxon>Postciliodesmatophora</taxon>
        <taxon>Heterotrichea</taxon>
        <taxon>Heterotrichida</taxon>
        <taxon>Stentoridae</taxon>
        <taxon>Stentor</taxon>
    </lineage>
</organism>
<keyword evidence="1" id="KW-0812">Transmembrane</keyword>
<reference evidence="2 3" key="1">
    <citation type="submission" date="2016-11" db="EMBL/GenBank/DDBJ databases">
        <title>The macronuclear genome of Stentor coeruleus: a giant cell with tiny introns.</title>
        <authorList>
            <person name="Slabodnick M."/>
            <person name="Ruby J.G."/>
            <person name="Reiff S.B."/>
            <person name="Swart E.C."/>
            <person name="Gosai S."/>
            <person name="Prabakaran S."/>
            <person name="Witkowska E."/>
            <person name="Larue G.E."/>
            <person name="Fisher S."/>
            <person name="Freeman R.M."/>
            <person name="Gunawardena J."/>
            <person name="Chu W."/>
            <person name="Stover N.A."/>
            <person name="Gregory B.D."/>
            <person name="Nowacki M."/>
            <person name="Derisi J."/>
            <person name="Roy S.W."/>
            <person name="Marshall W.F."/>
            <person name="Sood P."/>
        </authorList>
    </citation>
    <scope>NUCLEOTIDE SEQUENCE [LARGE SCALE GENOMIC DNA]</scope>
    <source>
        <strain evidence="2">WM001</strain>
    </source>
</reference>
<feature type="transmembrane region" description="Helical" evidence="1">
    <location>
        <begin position="158"/>
        <end position="177"/>
    </location>
</feature>
<feature type="transmembrane region" description="Helical" evidence="1">
    <location>
        <begin position="55"/>
        <end position="78"/>
    </location>
</feature>
<keyword evidence="1" id="KW-1133">Transmembrane helix</keyword>
<gene>
    <name evidence="2" type="ORF">SteCoe_34503</name>
</gene>
<evidence type="ECO:0000256" key="1">
    <source>
        <dbReference type="SAM" id="Phobius"/>
    </source>
</evidence>
<dbReference type="Proteomes" id="UP000187209">
    <property type="component" value="Unassembled WGS sequence"/>
</dbReference>
<proteinExistence type="predicted"/>
<feature type="transmembrane region" description="Helical" evidence="1">
    <location>
        <begin position="6"/>
        <end position="24"/>
    </location>
</feature>
<evidence type="ECO:0000313" key="2">
    <source>
        <dbReference type="EMBL" id="OMJ68138.1"/>
    </source>
</evidence>
<sequence>MILYQILLVSIAGLKILLVILCWIENITNTTLAIKINSEGTYAFRLAKSEGSRTIWAPIAIMSGLIGFFFLGVIIGLFNISKKEASYQKSQENIFVLFLLTSSLFRKQSFSHRVSTLFQFISCQLFLLSVLGCVYLIFDDPFNITDFASYQVEHLKYAAIALAFCQCYSIPIFILYCKALNQLGLFYMHCAICLCVSFASVACICILNIYYCYDVIIDWIINYFISAVLEIGIEGFIAFIGSRIFRKHKQRIDETFDKSLDKSIDKSIDNSLDYNKGEKNSVILNTNISRLDFANQVIDSNECDYEIVADYKQGELITVGRIDMTPDNKLALKETKNKQIAEESKVKKGDLDSDCDYEIVAD</sequence>
<feature type="transmembrane region" description="Helical" evidence="1">
    <location>
        <begin position="184"/>
        <end position="211"/>
    </location>
</feature>
<evidence type="ECO:0000313" key="3">
    <source>
        <dbReference type="Proteomes" id="UP000187209"/>
    </source>
</evidence>
<dbReference type="EMBL" id="MPUH01001379">
    <property type="protein sequence ID" value="OMJ68138.1"/>
    <property type="molecule type" value="Genomic_DNA"/>
</dbReference>
<accession>A0A1R2AUE4</accession>
<comment type="caution">
    <text evidence="2">The sequence shown here is derived from an EMBL/GenBank/DDBJ whole genome shotgun (WGS) entry which is preliminary data.</text>
</comment>
<protein>
    <submittedName>
        <fullName evidence="2">Uncharacterized protein</fullName>
    </submittedName>
</protein>
<feature type="transmembrane region" description="Helical" evidence="1">
    <location>
        <begin position="117"/>
        <end position="138"/>
    </location>
</feature>
<name>A0A1R2AUE4_9CILI</name>
<feature type="transmembrane region" description="Helical" evidence="1">
    <location>
        <begin position="223"/>
        <end position="241"/>
    </location>
</feature>
<keyword evidence="3" id="KW-1185">Reference proteome</keyword>
<keyword evidence="1" id="KW-0472">Membrane</keyword>
<dbReference type="AlphaFoldDB" id="A0A1R2AUE4"/>